<accession>A0A9D4PI05</accession>
<sequence>MPFFTGTVSAKYMQNTLHDVALGNIEGALPAEQGAIHKPQEQHEARRAEKRVQGTDDLSTASGRPVVVDDQCFPEPGARNIPVPKE</sequence>
<evidence type="ECO:0000313" key="2">
    <source>
        <dbReference type="EMBL" id="KAH7943184.1"/>
    </source>
</evidence>
<dbReference type="Proteomes" id="UP000821837">
    <property type="component" value="Unassembled WGS sequence"/>
</dbReference>
<dbReference type="AlphaFoldDB" id="A0A9D4PI05"/>
<reference evidence="2" key="1">
    <citation type="journal article" date="2020" name="Cell">
        <title>Large-Scale Comparative Analyses of Tick Genomes Elucidate Their Genetic Diversity and Vector Capacities.</title>
        <authorList>
            <consortium name="Tick Genome and Microbiome Consortium (TIGMIC)"/>
            <person name="Jia N."/>
            <person name="Wang J."/>
            <person name="Shi W."/>
            <person name="Du L."/>
            <person name="Sun Y."/>
            <person name="Zhan W."/>
            <person name="Jiang J.F."/>
            <person name="Wang Q."/>
            <person name="Zhang B."/>
            <person name="Ji P."/>
            <person name="Bell-Sakyi L."/>
            <person name="Cui X.M."/>
            <person name="Yuan T.T."/>
            <person name="Jiang B.G."/>
            <person name="Yang W.F."/>
            <person name="Lam T.T."/>
            <person name="Chang Q.C."/>
            <person name="Ding S.J."/>
            <person name="Wang X.J."/>
            <person name="Zhu J.G."/>
            <person name="Ruan X.D."/>
            <person name="Zhao L."/>
            <person name="Wei J.T."/>
            <person name="Ye R.Z."/>
            <person name="Que T.C."/>
            <person name="Du C.H."/>
            <person name="Zhou Y.H."/>
            <person name="Cheng J.X."/>
            <person name="Dai P.F."/>
            <person name="Guo W.B."/>
            <person name="Han X.H."/>
            <person name="Huang E.J."/>
            <person name="Li L.F."/>
            <person name="Wei W."/>
            <person name="Gao Y.C."/>
            <person name="Liu J.Z."/>
            <person name="Shao H.Z."/>
            <person name="Wang X."/>
            <person name="Wang C.C."/>
            <person name="Yang T.C."/>
            <person name="Huo Q.B."/>
            <person name="Li W."/>
            <person name="Chen H.Y."/>
            <person name="Chen S.E."/>
            <person name="Zhou L.G."/>
            <person name="Ni X.B."/>
            <person name="Tian J.H."/>
            <person name="Sheng Y."/>
            <person name="Liu T."/>
            <person name="Pan Y.S."/>
            <person name="Xia L.Y."/>
            <person name="Li J."/>
            <person name="Zhao F."/>
            <person name="Cao W.C."/>
        </authorList>
    </citation>
    <scope>NUCLEOTIDE SEQUENCE</scope>
    <source>
        <strain evidence="2">Rsan-2018</strain>
    </source>
</reference>
<reference evidence="2" key="2">
    <citation type="submission" date="2021-09" db="EMBL/GenBank/DDBJ databases">
        <authorList>
            <person name="Jia N."/>
            <person name="Wang J."/>
            <person name="Shi W."/>
            <person name="Du L."/>
            <person name="Sun Y."/>
            <person name="Zhan W."/>
            <person name="Jiang J."/>
            <person name="Wang Q."/>
            <person name="Zhang B."/>
            <person name="Ji P."/>
            <person name="Sakyi L.B."/>
            <person name="Cui X."/>
            <person name="Yuan T."/>
            <person name="Jiang B."/>
            <person name="Yang W."/>
            <person name="Lam T.T.-Y."/>
            <person name="Chang Q."/>
            <person name="Ding S."/>
            <person name="Wang X."/>
            <person name="Zhu J."/>
            <person name="Ruan X."/>
            <person name="Zhao L."/>
            <person name="Wei J."/>
            <person name="Que T."/>
            <person name="Du C."/>
            <person name="Cheng J."/>
            <person name="Dai P."/>
            <person name="Han X."/>
            <person name="Huang E."/>
            <person name="Gao Y."/>
            <person name="Liu J."/>
            <person name="Shao H."/>
            <person name="Ye R."/>
            <person name="Li L."/>
            <person name="Wei W."/>
            <person name="Wang X."/>
            <person name="Wang C."/>
            <person name="Huo Q."/>
            <person name="Li W."/>
            <person name="Guo W."/>
            <person name="Chen H."/>
            <person name="Chen S."/>
            <person name="Zhou L."/>
            <person name="Zhou L."/>
            <person name="Ni X."/>
            <person name="Tian J."/>
            <person name="Zhou Y."/>
            <person name="Sheng Y."/>
            <person name="Liu T."/>
            <person name="Pan Y."/>
            <person name="Xia L."/>
            <person name="Li J."/>
            <person name="Zhao F."/>
            <person name="Cao W."/>
        </authorList>
    </citation>
    <scope>NUCLEOTIDE SEQUENCE</scope>
    <source>
        <strain evidence="2">Rsan-2018</strain>
        <tissue evidence="2">Larvae</tissue>
    </source>
</reference>
<feature type="region of interest" description="Disordered" evidence="1">
    <location>
        <begin position="32"/>
        <end position="86"/>
    </location>
</feature>
<name>A0A9D4PI05_RHISA</name>
<feature type="compositionally biased region" description="Basic and acidic residues" evidence="1">
    <location>
        <begin position="38"/>
        <end position="54"/>
    </location>
</feature>
<evidence type="ECO:0000313" key="3">
    <source>
        <dbReference type="Proteomes" id="UP000821837"/>
    </source>
</evidence>
<proteinExistence type="predicted"/>
<gene>
    <name evidence="2" type="ORF">HPB52_006229</name>
</gene>
<comment type="caution">
    <text evidence="2">The sequence shown here is derived from an EMBL/GenBank/DDBJ whole genome shotgun (WGS) entry which is preliminary data.</text>
</comment>
<dbReference type="VEuPathDB" id="VectorBase:RSAN_028908"/>
<keyword evidence="3" id="KW-1185">Reference proteome</keyword>
<organism evidence="2 3">
    <name type="scientific">Rhipicephalus sanguineus</name>
    <name type="common">Brown dog tick</name>
    <name type="synonym">Ixodes sanguineus</name>
    <dbReference type="NCBI Taxonomy" id="34632"/>
    <lineage>
        <taxon>Eukaryota</taxon>
        <taxon>Metazoa</taxon>
        <taxon>Ecdysozoa</taxon>
        <taxon>Arthropoda</taxon>
        <taxon>Chelicerata</taxon>
        <taxon>Arachnida</taxon>
        <taxon>Acari</taxon>
        <taxon>Parasitiformes</taxon>
        <taxon>Ixodida</taxon>
        <taxon>Ixodoidea</taxon>
        <taxon>Ixodidae</taxon>
        <taxon>Rhipicephalinae</taxon>
        <taxon>Rhipicephalus</taxon>
        <taxon>Rhipicephalus</taxon>
    </lineage>
</organism>
<evidence type="ECO:0000256" key="1">
    <source>
        <dbReference type="SAM" id="MobiDB-lite"/>
    </source>
</evidence>
<dbReference type="EMBL" id="JABSTV010001253">
    <property type="protein sequence ID" value="KAH7943184.1"/>
    <property type="molecule type" value="Genomic_DNA"/>
</dbReference>
<protein>
    <submittedName>
        <fullName evidence="2">Uncharacterized protein</fullName>
    </submittedName>
</protein>